<keyword evidence="2" id="KW-0238">DNA-binding</keyword>
<dbReference type="InterPro" id="IPR000814">
    <property type="entry name" value="TBP"/>
</dbReference>
<organism evidence="4">
    <name type="scientific">marine sediment metagenome</name>
    <dbReference type="NCBI Taxonomy" id="412755"/>
    <lineage>
        <taxon>unclassified sequences</taxon>
        <taxon>metagenomes</taxon>
        <taxon>ecological metagenomes</taxon>
    </lineage>
</organism>
<dbReference type="Gene3D" id="3.30.310.10">
    <property type="entry name" value="TATA-Binding Protein"/>
    <property type="match status" value="2"/>
</dbReference>
<keyword evidence="3" id="KW-0804">Transcription</keyword>
<evidence type="ECO:0000313" key="4">
    <source>
        <dbReference type="EMBL" id="GAI96315.1"/>
    </source>
</evidence>
<dbReference type="Pfam" id="PF00352">
    <property type="entry name" value="TBP"/>
    <property type="match status" value="2"/>
</dbReference>
<dbReference type="PANTHER" id="PTHR10126">
    <property type="entry name" value="TATA-BOX BINDING PROTEIN"/>
    <property type="match status" value="1"/>
</dbReference>
<dbReference type="GO" id="GO:0003677">
    <property type="term" value="F:DNA binding"/>
    <property type="evidence" value="ECO:0007669"/>
    <property type="project" value="UniProtKB-KW"/>
</dbReference>
<comment type="caution">
    <text evidence="4">The sequence shown here is derived from an EMBL/GenBank/DDBJ whole genome shotgun (WGS) entry which is preliminary data.</text>
</comment>
<accession>X1U8W7</accession>
<comment type="similarity">
    <text evidence="1">Belongs to the TBP family.</text>
</comment>
<name>X1U8W7_9ZZZZ</name>
<reference evidence="4" key="1">
    <citation type="journal article" date="2014" name="Front. Microbiol.">
        <title>High frequency of phylogenetically diverse reductive dehalogenase-homologous genes in deep subseafloor sedimentary metagenomes.</title>
        <authorList>
            <person name="Kawai M."/>
            <person name="Futagami T."/>
            <person name="Toyoda A."/>
            <person name="Takaki Y."/>
            <person name="Nishi S."/>
            <person name="Hori S."/>
            <person name="Arai W."/>
            <person name="Tsubouchi T."/>
            <person name="Morono Y."/>
            <person name="Uchiyama I."/>
            <person name="Ito T."/>
            <person name="Fujiyama A."/>
            <person name="Inagaki F."/>
            <person name="Takami H."/>
        </authorList>
    </citation>
    <scope>NUCLEOTIDE SEQUENCE</scope>
    <source>
        <strain evidence="4">Expedition CK06-06</strain>
    </source>
</reference>
<dbReference type="HAMAP" id="MF_00408">
    <property type="entry name" value="TATA_bind_prot_arch"/>
    <property type="match status" value="1"/>
</dbReference>
<dbReference type="AlphaFoldDB" id="X1U8W7"/>
<dbReference type="PRINTS" id="PR00686">
    <property type="entry name" value="TIFACTORIID"/>
</dbReference>
<dbReference type="EMBL" id="BARW01019528">
    <property type="protein sequence ID" value="GAI96315.1"/>
    <property type="molecule type" value="Genomic_DNA"/>
</dbReference>
<protein>
    <recommendedName>
        <fullName evidence="5">TATA-box-binding protein</fullName>
    </recommendedName>
</protein>
<evidence type="ECO:0000256" key="2">
    <source>
        <dbReference type="ARBA" id="ARBA00023125"/>
    </source>
</evidence>
<feature type="non-terminal residue" evidence="4">
    <location>
        <position position="169"/>
    </location>
</feature>
<evidence type="ECO:0000256" key="3">
    <source>
        <dbReference type="ARBA" id="ARBA00023163"/>
    </source>
</evidence>
<dbReference type="NCBIfam" id="NF001593">
    <property type="entry name" value="PRK00394.1-2"/>
    <property type="match status" value="1"/>
</dbReference>
<evidence type="ECO:0000256" key="1">
    <source>
        <dbReference type="ARBA" id="ARBA00005560"/>
    </source>
</evidence>
<gene>
    <name evidence="4" type="ORF">S12H4_33164</name>
</gene>
<dbReference type="GO" id="GO:0006352">
    <property type="term" value="P:DNA-templated transcription initiation"/>
    <property type="evidence" value="ECO:0007669"/>
    <property type="project" value="InterPro"/>
</dbReference>
<dbReference type="InterPro" id="IPR012295">
    <property type="entry name" value="TBP_dom_sf"/>
</dbReference>
<evidence type="ECO:0008006" key="5">
    <source>
        <dbReference type="Google" id="ProtNLM"/>
    </source>
</evidence>
<proteinExistence type="inferred from homology"/>
<sequence length="169" mass="18558">MVKKNVEIKIVNIVCSASLGQDIPLIKLAEALPNTEYNPEQFPGLVMRIREPKTSALIFSSGNIVSTGARSMKKVKESITAIIKNLAKIKIKIKIVPKINVQNMVASGAIGMDLNLNSLAMELENIEYEPEQFPGLVYKLPGTRATFLLFSNGKIVCTGTRSEIKLREA</sequence>
<dbReference type="SUPFAM" id="SSF55945">
    <property type="entry name" value="TATA-box binding protein-like"/>
    <property type="match status" value="2"/>
</dbReference>